<dbReference type="EMBL" id="JANBOH010000017">
    <property type="protein sequence ID" value="KAJ1647892.1"/>
    <property type="molecule type" value="Genomic_DNA"/>
</dbReference>
<sequence length="163" mass="18405">MNLENRPCTRPQTEWGLDPLFWVPAKLFNGDLTRLVSAEPLSSTVFYIGNQHVIKAVELVGIVVSVERRALKMIYYQIDDGTGVISCVHFTTPTEQAEPDTLECYRIGDSVCVRGRLAVYRGQLEVIIRECEIVDPNQESLAWIERLSIRKFLASSPFATSTQ</sequence>
<dbReference type="InterPro" id="IPR004365">
    <property type="entry name" value="NA-bd_OB_tRNA"/>
</dbReference>
<feature type="domain" description="OB" evidence="9">
    <location>
        <begin position="57"/>
        <end position="134"/>
    </location>
</feature>
<protein>
    <recommendedName>
        <fullName evidence="3">CST complex subunit STN1</fullName>
    </recommendedName>
    <alternativeName>
        <fullName evidence="8">Suppressor of cdc thirteen homolog</fullName>
    </alternativeName>
</protein>
<dbReference type="InterPro" id="IPR012340">
    <property type="entry name" value="NA-bd_OB-fold"/>
</dbReference>
<name>A0A9W7XPT2_9FUNG</name>
<accession>A0A9W7XPT2</accession>
<keyword evidence="5" id="KW-0779">Telomere</keyword>
<evidence type="ECO:0000259" key="9">
    <source>
        <dbReference type="Pfam" id="PF01336"/>
    </source>
</evidence>
<keyword evidence="4" id="KW-0158">Chromosome</keyword>
<evidence type="ECO:0000256" key="4">
    <source>
        <dbReference type="ARBA" id="ARBA00022454"/>
    </source>
</evidence>
<organism evidence="10 11">
    <name type="scientific">Coemansia asiatica</name>
    <dbReference type="NCBI Taxonomy" id="1052880"/>
    <lineage>
        <taxon>Eukaryota</taxon>
        <taxon>Fungi</taxon>
        <taxon>Fungi incertae sedis</taxon>
        <taxon>Zoopagomycota</taxon>
        <taxon>Kickxellomycotina</taxon>
        <taxon>Kickxellomycetes</taxon>
        <taxon>Kickxellales</taxon>
        <taxon>Kickxellaceae</taxon>
        <taxon>Coemansia</taxon>
    </lineage>
</organism>
<keyword evidence="11" id="KW-1185">Reference proteome</keyword>
<reference evidence="10" key="1">
    <citation type="submission" date="2022-07" db="EMBL/GenBank/DDBJ databases">
        <title>Phylogenomic reconstructions and comparative analyses of Kickxellomycotina fungi.</title>
        <authorList>
            <person name="Reynolds N.K."/>
            <person name="Stajich J.E."/>
            <person name="Barry K."/>
            <person name="Grigoriev I.V."/>
            <person name="Crous P."/>
            <person name="Smith M.E."/>
        </authorList>
    </citation>
    <scope>NUCLEOTIDE SEQUENCE</scope>
    <source>
        <strain evidence="10">NBRC 105413</strain>
    </source>
</reference>
<gene>
    <name evidence="10" type="ORF">LPJ64_000778</name>
</gene>
<evidence type="ECO:0000256" key="1">
    <source>
        <dbReference type="ARBA" id="ARBA00004123"/>
    </source>
</evidence>
<dbReference type="InterPro" id="IPR040260">
    <property type="entry name" value="RFA2-like"/>
</dbReference>
<evidence type="ECO:0000256" key="7">
    <source>
        <dbReference type="ARBA" id="ARBA00023242"/>
    </source>
</evidence>
<proteinExistence type="predicted"/>
<dbReference type="GO" id="GO:0005634">
    <property type="term" value="C:nucleus"/>
    <property type="evidence" value="ECO:0007669"/>
    <property type="project" value="UniProtKB-SubCell"/>
</dbReference>
<comment type="subcellular location">
    <subcellularLocation>
        <location evidence="2">Chromosome</location>
        <location evidence="2">Telomere</location>
    </subcellularLocation>
    <subcellularLocation>
        <location evidence="1">Nucleus</location>
    </subcellularLocation>
</comment>
<evidence type="ECO:0000256" key="3">
    <source>
        <dbReference type="ARBA" id="ARBA00017411"/>
    </source>
</evidence>
<dbReference type="PANTHER" id="PTHR13989:SF33">
    <property type="entry name" value="CST COMPLEX SUBUNIT STN1"/>
    <property type="match status" value="1"/>
</dbReference>
<evidence type="ECO:0000256" key="8">
    <source>
        <dbReference type="ARBA" id="ARBA00030039"/>
    </source>
</evidence>
<dbReference type="Gene3D" id="2.40.50.140">
    <property type="entry name" value="Nucleic acid-binding proteins"/>
    <property type="match status" value="1"/>
</dbReference>
<evidence type="ECO:0000313" key="10">
    <source>
        <dbReference type="EMBL" id="KAJ1647892.1"/>
    </source>
</evidence>
<dbReference type="AlphaFoldDB" id="A0A9W7XPT2"/>
<evidence type="ECO:0000256" key="6">
    <source>
        <dbReference type="ARBA" id="ARBA00023125"/>
    </source>
</evidence>
<dbReference type="GO" id="GO:0000781">
    <property type="term" value="C:chromosome, telomeric region"/>
    <property type="evidence" value="ECO:0007669"/>
    <property type="project" value="UniProtKB-SubCell"/>
</dbReference>
<evidence type="ECO:0000256" key="5">
    <source>
        <dbReference type="ARBA" id="ARBA00022895"/>
    </source>
</evidence>
<evidence type="ECO:0000256" key="2">
    <source>
        <dbReference type="ARBA" id="ARBA00004574"/>
    </source>
</evidence>
<dbReference type="GO" id="GO:0003677">
    <property type="term" value="F:DNA binding"/>
    <property type="evidence" value="ECO:0007669"/>
    <property type="project" value="UniProtKB-KW"/>
</dbReference>
<dbReference type="SUPFAM" id="SSF50249">
    <property type="entry name" value="Nucleic acid-binding proteins"/>
    <property type="match status" value="1"/>
</dbReference>
<dbReference type="PANTHER" id="PTHR13989">
    <property type="entry name" value="REPLICATION PROTEIN A-RELATED"/>
    <property type="match status" value="1"/>
</dbReference>
<dbReference type="Proteomes" id="UP001145021">
    <property type="component" value="Unassembled WGS sequence"/>
</dbReference>
<dbReference type="Pfam" id="PF01336">
    <property type="entry name" value="tRNA_anti-codon"/>
    <property type="match status" value="1"/>
</dbReference>
<evidence type="ECO:0000313" key="11">
    <source>
        <dbReference type="Proteomes" id="UP001145021"/>
    </source>
</evidence>
<keyword evidence="6" id="KW-0238">DNA-binding</keyword>
<keyword evidence="7" id="KW-0539">Nucleus</keyword>
<comment type="caution">
    <text evidence="10">The sequence shown here is derived from an EMBL/GenBank/DDBJ whole genome shotgun (WGS) entry which is preliminary data.</text>
</comment>